<organism evidence="1 2">
    <name type="scientific">Drosophila guanche</name>
    <name type="common">Fruit fly</name>
    <dbReference type="NCBI Taxonomy" id="7266"/>
    <lineage>
        <taxon>Eukaryota</taxon>
        <taxon>Metazoa</taxon>
        <taxon>Ecdysozoa</taxon>
        <taxon>Arthropoda</taxon>
        <taxon>Hexapoda</taxon>
        <taxon>Insecta</taxon>
        <taxon>Pterygota</taxon>
        <taxon>Neoptera</taxon>
        <taxon>Endopterygota</taxon>
        <taxon>Diptera</taxon>
        <taxon>Brachycera</taxon>
        <taxon>Muscomorpha</taxon>
        <taxon>Ephydroidea</taxon>
        <taxon>Drosophilidae</taxon>
        <taxon>Drosophila</taxon>
        <taxon>Sophophora</taxon>
    </lineage>
</organism>
<accession>A0A3B0JG14</accession>
<dbReference type="EMBL" id="OUUW01000005">
    <property type="protein sequence ID" value="SPP81334.1"/>
    <property type="molecule type" value="Genomic_DNA"/>
</dbReference>
<protein>
    <submittedName>
        <fullName evidence="1">Uncharacterized protein</fullName>
    </submittedName>
</protein>
<name>A0A3B0JG14_DROGU</name>
<keyword evidence="2" id="KW-1185">Reference proteome</keyword>
<proteinExistence type="predicted"/>
<dbReference type="AlphaFoldDB" id="A0A3B0JG14"/>
<gene>
    <name evidence="1" type="ORF">DGUA_6G006345</name>
</gene>
<evidence type="ECO:0000313" key="2">
    <source>
        <dbReference type="Proteomes" id="UP000268350"/>
    </source>
</evidence>
<dbReference type="Proteomes" id="UP000268350">
    <property type="component" value="Unassembled WGS sequence"/>
</dbReference>
<sequence>MSTSQDLCKLRVCVPPNRRREVQSGAGVPQLSYEEGAPLEASHLRQGVSHFHLGGSESSHFHRFGGLATKGHFDLQKSLAQRQTNVPFFLPEIKSE</sequence>
<evidence type="ECO:0000313" key="1">
    <source>
        <dbReference type="EMBL" id="SPP81334.1"/>
    </source>
</evidence>
<reference evidence="2" key="1">
    <citation type="submission" date="2018-01" db="EMBL/GenBank/DDBJ databases">
        <authorList>
            <person name="Alioto T."/>
            <person name="Alioto T."/>
        </authorList>
    </citation>
    <scope>NUCLEOTIDE SEQUENCE [LARGE SCALE GENOMIC DNA]</scope>
</reference>